<dbReference type="GO" id="GO:0046872">
    <property type="term" value="F:metal ion binding"/>
    <property type="evidence" value="ECO:0007669"/>
    <property type="project" value="UniProtKB-KW"/>
</dbReference>
<keyword evidence="2" id="KW-0645">Protease</keyword>
<dbReference type="AlphaFoldDB" id="A0A1S8WWI1"/>
<dbReference type="Gene3D" id="3.30.830.10">
    <property type="entry name" value="Metalloenzyme, LuxS/M16 peptidase-like"/>
    <property type="match status" value="1"/>
</dbReference>
<comment type="similarity">
    <text evidence="1">Belongs to the peptidase M16 family.</text>
</comment>
<evidence type="ECO:0000256" key="6">
    <source>
        <dbReference type="ARBA" id="ARBA00023049"/>
    </source>
</evidence>
<sequence>PENEGHYAINTMITDISVTAFCHHPSISAACLCLRFGSFSDPVEMPGCANLLSRGSKTFAGTNSFNAFLQQNNGESGAYCTYEYTTFCFQIGASHLEGALMRFVTLFECPELPEEGIKQALSTMDTEYRKLKICGAVYDYLKFLTEEAGRCLNQWDQSNWDFLWNDDPHTFATYVQELKIVQESRFIDQPVHPAYVSTISLANMMHRVSMEDLYSGYFLVKETNFQPPTDYNAHEDRARYRDYGSLWIQLSKDFEYPRATFALRISSAIALESVRKYELSVIDGGFEIRVSGPSKHI</sequence>
<feature type="non-terminal residue" evidence="8">
    <location>
        <position position="297"/>
    </location>
</feature>
<dbReference type="Pfam" id="PF00675">
    <property type="entry name" value="Peptidase_M16"/>
    <property type="match status" value="1"/>
</dbReference>
<dbReference type="PANTHER" id="PTHR43690">
    <property type="entry name" value="NARDILYSIN"/>
    <property type="match status" value="1"/>
</dbReference>
<dbReference type="InterPro" id="IPR011765">
    <property type="entry name" value="Pept_M16_N"/>
</dbReference>
<dbReference type="Proteomes" id="UP000243686">
    <property type="component" value="Unassembled WGS sequence"/>
</dbReference>
<gene>
    <name evidence="8" type="ORF">X801_05352</name>
</gene>
<keyword evidence="5" id="KW-0862">Zinc</keyword>
<dbReference type="InterPro" id="IPR011249">
    <property type="entry name" value="Metalloenz_LuxS/M16"/>
</dbReference>
<dbReference type="PANTHER" id="PTHR43690:SF18">
    <property type="entry name" value="INSULIN-DEGRADING ENZYME-RELATED"/>
    <property type="match status" value="1"/>
</dbReference>
<keyword evidence="9" id="KW-1185">Reference proteome</keyword>
<keyword evidence="6" id="KW-0482">Metalloprotease</keyword>
<evidence type="ECO:0000256" key="3">
    <source>
        <dbReference type="ARBA" id="ARBA00022723"/>
    </source>
</evidence>
<organism evidence="8 9">
    <name type="scientific">Opisthorchis viverrini</name>
    <name type="common">Southeast Asian liver fluke</name>
    <dbReference type="NCBI Taxonomy" id="6198"/>
    <lineage>
        <taxon>Eukaryota</taxon>
        <taxon>Metazoa</taxon>
        <taxon>Spiralia</taxon>
        <taxon>Lophotrochozoa</taxon>
        <taxon>Platyhelminthes</taxon>
        <taxon>Trematoda</taxon>
        <taxon>Digenea</taxon>
        <taxon>Opisthorchiida</taxon>
        <taxon>Opisthorchiata</taxon>
        <taxon>Opisthorchiidae</taxon>
        <taxon>Opisthorchis</taxon>
    </lineage>
</organism>
<protein>
    <submittedName>
        <fullName evidence="8">Peptidase, M16 family</fullName>
    </submittedName>
</protein>
<evidence type="ECO:0000256" key="2">
    <source>
        <dbReference type="ARBA" id="ARBA00022670"/>
    </source>
</evidence>
<dbReference type="GO" id="GO:0006508">
    <property type="term" value="P:proteolysis"/>
    <property type="evidence" value="ECO:0007669"/>
    <property type="project" value="UniProtKB-KW"/>
</dbReference>
<keyword evidence="4" id="KW-0378">Hydrolase</keyword>
<name>A0A1S8WWI1_OPIVI</name>
<evidence type="ECO:0000256" key="5">
    <source>
        <dbReference type="ARBA" id="ARBA00022833"/>
    </source>
</evidence>
<proteinExistence type="inferred from homology"/>
<dbReference type="GO" id="GO:0008237">
    <property type="term" value="F:metallopeptidase activity"/>
    <property type="evidence" value="ECO:0007669"/>
    <property type="project" value="UniProtKB-KW"/>
</dbReference>
<feature type="non-terminal residue" evidence="8">
    <location>
        <position position="1"/>
    </location>
</feature>
<evidence type="ECO:0000313" key="8">
    <source>
        <dbReference type="EMBL" id="OON18790.1"/>
    </source>
</evidence>
<dbReference type="SUPFAM" id="SSF63411">
    <property type="entry name" value="LuxS/MPP-like metallohydrolase"/>
    <property type="match status" value="1"/>
</dbReference>
<evidence type="ECO:0000256" key="1">
    <source>
        <dbReference type="ARBA" id="ARBA00007261"/>
    </source>
</evidence>
<dbReference type="EMBL" id="KV893846">
    <property type="protein sequence ID" value="OON18790.1"/>
    <property type="molecule type" value="Genomic_DNA"/>
</dbReference>
<accession>A0A1S8WWI1</accession>
<keyword evidence="3" id="KW-0479">Metal-binding</keyword>
<feature type="domain" description="Peptidase M16 N-terminal" evidence="7">
    <location>
        <begin position="26"/>
        <end position="130"/>
    </location>
</feature>
<evidence type="ECO:0000259" key="7">
    <source>
        <dbReference type="Pfam" id="PF00675"/>
    </source>
</evidence>
<evidence type="ECO:0000256" key="4">
    <source>
        <dbReference type="ARBA" id="ARBA00022801"/>
    </source>
</evidence>
<dbReference type="InterPro" id="IPR050626">
    <property type="entry name" value="Peptidase_M16"/>
</dbReference>
<reference evidence="8 9" key="1">
    <citation type="submission" date="2015-03" db="EMBL/GenBank/DDBJ databases">
        <title>Draft genome of the nematode, Opisthorchis viverrini.</title>
        <authorList>
            <person name="Mitreva M."/>
        </authorList>
    </citation>
    <scope>NUCLEOTIDE SEQUENCE [LARGE SCALE GENOMIC DNA]</scope>
    <source>
        <strain evidence="8">Khon Kaen</strain>
    </source>
</reference>
<evidence type="ECO:0000313" key="9">
    <source>
        <dbReference type="Proteomes" id="UP000243686"/>
    </source>
</evidence>